<feature type="region of interest" description="Disordered" evidence="6">
    <location>
        <begin position="147"/>
        <end position="224"/>
    </location>
</feature>
<reference evidence="8" key="1">
    <citation type="submission" date="2020-01" db="EMBL/GenBank/DDBJ databases">
        <authorList>
            <person name="Xu W."/>
        </authorList>
    </citation>
    <scope>NUCLEOTIDE SEQUENCE</scope>
</reference>
<evidence type="ECO:0000256" key="3">
    <source>
        <dbReference type="ARBA" id="ARBA00023155"/>
    </source>
</evidence>
<dbReference type="GO" id="GO:0005634">
    <property type="term" value="C:nucleus"/>
    <property type="evidence" value="ECO:0007669"/>
    <property type="project" value="UniProtKB-SubCell"/>
</dbReference>
<evidence type="ECO:0000256" key="6">
    <source>
        <dbReference type="SAM" id="MobiDB-lite"/>
    </source>
</evidence>
<evidence type="ECO:0000256" key="2">
    <source>
        <dbReference type="ARBA" id="ARBA00023125"/>
    </source>
</evidence>
<dbReference type="AlphaFoldDB" id="A0A6C0N6E3"/>
<dbReference type="CDD" id="cd00086">
    <property type="entry name" value="homeodomain"/>
    <property type="match status" value="1"/>
</dbReference>
<keyword evidence="4 5" id="KW-0539">Nucleus</keyword>
<sequence>MRVLCSVQRRALFDTMDSSDTSEHASSSDSHLLSLSEDMEDKKPQMLPSILTSFDDLGPRRASLPTLSLNRSSSYSSSRGYTPQTTSSLANYTFPPASTDEYSSSSSAFSSAGSMNHVGLHTGSNDDWIARPNSTPLRHASFSSTLRISGHRSGKDWPYPSPSHHHLPSANGSPPHHHSHLNSAGSYNTSLDLPPSLSSSIPPIPSPVSSGDQRPQRKRGKLPKETTDYLKSWLHRHSDHPYPSEEEKKQLCHATGLSMSQVSNWMINARRRILAPARPQSGPTTTAPFPNNLGNGAISNPVSAGASLGGRIVSSPQHMSHMQRRTSLPAPSLHSSSYSEGLQLYPPMSLQSYGNGYTSHSVPRNSLPGHGGDYPNPSGYHHHQQQQQYLDGGSGGGYSNTGY</sequence>
<keyword evidence="3 5" id="KW-0371">Homeobox</keyword>
<accession>A0A6C0N6E3</accession>
<comment type="subcellular location">
    <subcellularLocation>
        <location evidence="5">Nucleus</location>
    </subcellularLocation>
</comment>
<dbReference type="InterPro" id="IPR050224">
    <property type="entry name" value="TALE_homeobox"/>
</dbReference>
<feature type="compositionally biased region" description="Gly residues" evidence="6">
    <location>
        <begin position="392"/>
        <end position="403"/>
    </location>
</feature>
<evidence type="ECO:0000256" key="5">
    <source>
        <dbReference type="PROSITE-ProRule" id="PRU00108"/>
    </source>
</evidence>
<dbReference type="InterPro" id="IPR001356">
    <property type="entry name" value="HD"/>
</dbReference>
<dbReference type="GO" id="GO:0003677">
    <property type="term" value="F:DNA binding"/>
    <property type="evidence" value="ECO:0007669"/>
    <property type="project" value="UniProtKB-UniRule"/>
</dbReference>
<dbReference type="InterPro" id="IPR008422">
    <property type="entry name" value="KN_HD"/>
</dbReference>
<dbReference type="InterPro" id="IPR009057">
    <property type="entry name" value="Homeodomain-like_sf"/>
</dbReference>
<feature type="DNA-binding region" description="Homeobox" evidence="5">
    <location>
        <begin position="215"/>
        <end position="277"/>
    </location>
</feature>
<gene>
    <name evidence="8" type="primary">Hd2</name>
</gene>
<feature type="compositionally biased region" description="Low complexity" evidence="6">
    <location>
        <begin position="67"/>
        <end position="79"/>
    </location>
</feature>
<feature type="compositionally biased region" description="Low complexity" evidence="6">
    <location>
        <begin position="17"/>
        <end position="36"/>
    </location>
</feature>
<feature type="region of interest" description="Disordered" evidence="6">
    <location>
        <begin position="355"/>
        <end position="403"/>
    </location>
</feature>
<dbReference type="GO" id="GO:0006355">
    <property type="term" value="P:regulation of DNA-templated transcription"/>
    <property type="evidence" value="ECO:0007669"/>
    <property type="project" value="InterPro"/>
</dbReference>
<dbReference type="PANTHER" id="PTHR11850">
    <property type="entry name" value="HOMEOBOX PROTEIN TRANSCRIPTION FACTORS"/>
    <property type="match status" value="1"/>
</dbReference>
<keyword evidence="2 5" id="KW-0238">DNA-binding</keyword>
<feature type="domain" description="Homeobox" evidence="7">
    <location>
        <begin position="213"/>
        <end position="276"/>
    </location>
</feature>
<dbReference type="EMBL" id="MN964259">
    <property type="protein sequence ID" value="QHW03275.1"/>
    <property type="molecule type" value="Genomic_DNA"/>
</dbReference>
<feature type="region of interest" description="Disordered" evidence="6">
    <location>
        <begin position="317"/>
        <end position="339"/>
    </location>
</feature>
<feature type="region of interest" description="Disordered" evidence="6">
    <location>
        <begin position="17"/>
        <end position="89"/>
    </location>
</feature>
<feature type="compositionally biased region" description="Low complexity" evidence="6">
    <location>
        <begin position="190"/>
        <end position="201"/>
    </location>
</feature>
<organism evidence="8">
    <name type="scientific">Flammulina velutipes</name>
    <name type="common">Agaricus velutipes</name>
    <dbReference type="NCBI Taxonomy" id="38945"/>
    <lineage>
        <taxon>Eukaryota</taxon>
        <taxon>Fungi</taxon>
        <taxon>Dikarya</taxon>
        <taxon>Basidiomycota</taxon>
        <taxon>Agaricomycotina</taxon>
        <taxon>Agaricomycetes</taxon>
        <taxon>Agaricomycetidae</taxon>
        <taxon>Agaricales</taxon>
        <taxon>Marasmiineae</taxon>
        <taxon>Physalacriaceae</taxon>
        <taxon>Flammulina</taxon>
    </lineage>
</organism>
<evidence type="ECO:0000313" key="8">
    <source>
        <dbReference type="EMBL" id="QHW03275.1"/>
    </source>
</evidence>
<name>A0A6C0N6E3_FLAVE</name>
<comment type="similarity">
    <text evidence="1">Belongs to the TALE/M-ATYP homeobox family.</text>
</comment>
<evidence type="ECO:0000259" key="7">
    <source>
        <dbReference type="PROSITE" id="PS50071"/>
    </source>
</evidence>
<dbReference type="SUPFAM" id="SSF46689">
    <property type="entry name" value="Homeodomain-like"/>
    <property type="match status" value="1"/>
</dbReference>
<feature type="compositionally biased region" description="Polar residues" evidence="6">
    <location>
        <begin position="80"/>
        <end position="89"/>
    </location>
</feature>
<protein>
    <submittedName>
        <fullName evidence="8">Homeodomain 2 protein isoform 1</fullName>
    </submittedName>
</protein>
<evidence type="ECO:0000256" key="4">
    <source>
        <dbReference type="ARBA" id="ARBA00023242"/>
    </source>
</evidence>
<dbReference type="SMART" id="SM00389">
    <property type="entry name" value="HOX"/>
    <property type="match status" value="1"/>
</dbReference>
<proteinExistence type="inferred from homology"/>
<evidence type="ECO:0000256" key="1">
    <source>
        <dbReference type="ARBA" id="ARBA00005800"/>
    </source>
</evidence>
<dbReference type="Pfam" id="PF05920">
    <property type="entry name" value="Homeobox_KN"/>
    <property type="match status" value="1"/>
</dbReference>
<dbReference type="Gene3D" id="1.10.10.60">
    <property type="entry name" value="Homeodomain-like"/>
    <property type="match status" value="1"/>
</dbReference>
<feature type="compositionally biased region" description="Polar residues" evidence="6">
    <location>
        <begin position="355"/>
        <end position="364"/>
    </location>
</feature>
<dbReference type="PROSITE" id="PS50071">
    <property type="entry name" value="HOMEOBOX_2"/>
    <property type="match status" value="1"/>
</dbReference>